<comment type="caution">
    <text evidence="1">The sequence shown here is derived from an EMBL/GenBank/DDBJ whole genome shotgun (WGS) entry which is preliminary data.</text>
</comment>
<gene>
    <name evidence="1" type="ORF">Taro_025482</name>
</gene>
<name>A0A843VCD3_COLES</name>
<evidence type="ECO:0000313" key="1">
    <source>
        <dbReference type="EMBL" id="MQL92846.1"/>
    </source>
</evidence>
<evidence type="ECO:0000313" key="2">
    <source>
        <dbReference type="Proteomes" id="UP000652761"/>
    </source>
</evidence>
<organism evidence="1 2">
    <name type="scientific">Colocasia esculenta</name>
    <name type="common">Wild taro</name>
    <name type="synonym">Arum esculentum</name>
    <dbReference type="NCBI Taxonomy" id="4460"/>
    <lineage>
        <taxon>Eukaryota</taxon>
        <taxon>Viridiplantae</taxon>
        <taxon>Streptophyta</taxon>
        <taxon>Embryophyta</taxon>
        <taxon>Tracheophyta</taxon>
        <taxon>Spermatophyta</taxon>
        <taxon>Magnoliopsida</taxon>
        <taxon>Liliopsida</taxon>
        <taxon>Araceae</taxon>
        <taxon>Aroideae</taxon>
        <taxon>Colocasieae</taxon>
        <taxon>Colocasia</taxon>
    </lineage>
</organism>
<reference evidence="1" key="1">
    <citation type="submission" date="2017-07" db="EMBL/GenBank/DDBJ databases">
        <title>Taro Niue Genome Assembly and Annotation.</title>
        <authorList>
            <person name="Atibalentja N."/>
            <person name="Keating K."/>
            <person name="Fields C.J."/>
        </authorList>
    </citation>
    <scope>NUCLEOTIDE SEQUENCE</scope>
    <source>
        <strain evidence="1">Niue_2</strain>
        <tissue evidence="1">Leaf</tissue>
    </source>
</reference>
<dbReference type="Proteomes" id="UP000652761">
    <property type="component" value="Unassembled WGS sequence"/>
</dbReference>
<accession>A0A843VCD3</accession>
<dbReference type="EMBL" id="NMUH01001493">
    <property type="protein sequence ID" value="MQL92846.1"/>
    <property type="molecule type" value="Genomic_DNA"/>
</dbReference>
<dbReference type="AlphaFoldDB" id="A0A843VCD3"/>
<sequence>MMGPFPSADRPDDGASIEMTGSFATWDFCCQDNGLPFYRQGTFAVKTTAFHSTVKVTAFYSTVRMTAFYSTVKVTAFYSTIGVTAFYSTVRVTALY</sequence>
<keyword evidence="2" id="KW-1185">Reference proteome</keyword>
<protein>
    <submittedName>
        <fullName evidence="1">Uncharacterized protein</fullName>
    </submittedName>
</protein>
<proteinExistence type="predicted"/>